<dbReference type="EMBL" id="CP121694">
    <property type="protein sequence ID" value="WRO23285.1"/>
    <property type="molecule type" value="Genomic_DNA"/>
</dbReference>
<feature type="domain" description="Methylene-tetrahydrofolate reductase C-terminal-like" evidence="9">
    <location>
        <begin position="396"/>
        <end position="486"/>
    </location>
</feature>
<comment type="pathway">
    <text evidence="2 8">One-carbon metabolism; tetrahydrofolate interconversion.</text>
</comment>
<name>A0AAU0USN3_9FIRM</name>
<dbReference type="CDD" id="cd00537">
    <property type="entry name" value="MTHFR"/>
    <property type="match status" value="1"/>
</dbReference>
<comment type="catalytic activity">
    <reaction evidence="7">
        <text>(6S)-5-methyl-5,6,7,8-tetrahydrofolate + NAD(+) = (6R)-5,10-methylene-5,6,7,8-tetrahydrofolate + NADH + H(+)</text>
        <dbReference type="Rhea" id="RHEA:19821"/>
        <dbReference type="ChEBI" id="CHEBI:15378"/>
        <dbReference type="ChEBI" id="CHEBI:15636"/>
        <dbReference type="ChEBI" id="CHEBI:18608"/>
        <dbReference type="ChEBI" id="CHEBI:57540"/>
        <dbReference type="ChEBI" id="CHEBI:57945"/>
        <dbReference type="EC" id="1.5.1.54"/>
    </reaction>
    <physiologicalReaction direction="right-to-left" evidence="7">
        <dbReference type="Rhea" id="RHEA:19823"/>
    </physiologicalReaction>
</comment>
<reference evidence="10 11" key="1">
    <citation type="submission" date="2023-04" db="EMBL/GenBank/DDBJ databases">
        <authorList>
            <person name="Hsu D."/>
        </authorList>
    </citation>
    <scope>NUCLEOTIDE SEQUENCE [LARGE SCALE GENOMIC DNA]</scope>
    <source>
        <strain evidence="10 11">MK1</strain>
    </source>
</reference>
<dbReference type="PANTHER" id="PTHR45754:SF3">
    <property type="entry name" value="METHYLENETETRAHYDROFOLATE REDUCTASE (NADPH)"/>
    <property type="match status" value="1"/>
</dbReference>
<proteinExistence type="inferred from homology"/>
<gene>
    <name evidence="10" type="ORF">MFMK1_003142</name>
</gene>
<dbReference type="GO" id="GO:0005829">
    <property type="term" value="C:cytosol"/>
    <property type="evidence" value="ECO:0007669"/>
    <property type="project" value="TreeGrafter"/>
</dbReference>
<accession>A0AAU0USN3</accession>
<keyword evidence="11" id="KW-1185">Reference proteome</keyword>
<keyword evidence="4 8" id="KW-0285">Flavoprotein</keyword>
<dbReference type="Pfam" id="PF02219">
    <property type="entry name" value="MTHFR"/>
    <property type="match status" value="1"/>
</dbReference>
<evidence type="ECO:0000256" key="2">
    <source>
        <dbReference type="ARBA" id="ARBA00004777"/>
    </source>
</evidence>
<comment type="cofactor">
    <cofactor evidence="1 8">
        <name>FAD</name>
        <dbReference type="ChEBI" id="CHEBI:57692"/>
    </cofactor>
</comment>
<dbReference type="AlphaFoldDB" id="A0AAU0USN3"/>
<dbReference type="InterPro" id="IPR029041">
    <property type="entry name" value="FAD-linked_oxidoreductase-like"/>
</dbReference>
<evidence type="ECO:0000256" key="4">
    <source>
        <dbReference type="ARBA" id="ARBA00022630"/>
    </source>
</evidence>
<evidence type="ECO:0000313" key="11">
    <source>
        <dbReference type="Proteomes" id="UP001329915"/>
    </source>
</evidence>
<evidence type="ECO:0000256" key="7">
    <source>
        <dbReference type="ARBA" id="ARBA00048628"/>
    </source>
</evidence>
<evidence type="ECO:0000256" key="1">
    <source>
        <dbReference type="ARBA" id="ARBA00001974"/>
    </source>
</evidence>
<keyword evidence="6 8" id="KW-0560">Oxidoreductase</keyword>
<dbReference type="InterPro" id="IPR022026">
    <property type="entry name" value="DUF5981"/>
</dbReference>
<dbReference type="GO" id="GO:0106312">
    <property type="term" value="F:methylenetetrahydrofolate reductase (NADH) activity"/>
    <property type="evidence" value="ECO:0007669"/>
    <property type="project" value="UniProtKB-EC"/>
</dbReference>
<sequence length="523" mass="58741">MKETFQNSLNNKNEMTIAWELVPGRGAREKSQESALKAAEEAAKGDRVHALTITDNPGGNPAILADYLGMEILRMGIEPLVHFSCKDKNRYQMESQLYALNRAEVNNLLVLTGDYPEALEGRRPKPVFDMDSTHTLELITKMNNGLEVQGRKGPIKYHPTSFFTGAAVSPFKATEAEQVTQYFKLEKKVAAGARFIVTQLGYDARKFHEVLQFLKVHNGDIPVLGNLYILSYSAAKLMNQNQIPGCVVPDKLLAKIEEEKDASDKGLEKRLLRAAKMYAVMKGMGFSGVHIGGHNIKYHQVEYIIDKGEELSIDWQDLAAEFDYPIPGGFYYFEKDKASGLNTTKPVNREKLPLNAPVGITYKISRIMHSIFFDPGKPLYRAMKYLSKALDGSILERPFHKLELLLKVGLYDCKDCGDCALPDTGYVCPMSQCPKNQRNGPCGGSNNGFCEVNPDRQCIYVRAYSRLKKYGEEEQLRGTQIPACNWDLYQTSGWKNFYLGRDHAAACPVDKAKDKKIKELAQH</sequence>
<evidence type="ECO:0000256" key="8">
    <source>
        <dbReference type="RuleBase" id="RU003862"/>
    </source>
</evidence>
<evidence type="ECO:0000313" key="10">
    <source>
        <dbReference type="EMBL" id="WRO23285.1"/>
    </source>
</evidence>
<dbReference type="Gene3D" id="3.20.20.220">
    <property type="match status" value="1"/>
</dbReference>
<dbReference type="InterPro" id="IPR003171">
    <property type="entry name" value="Mehydrof_redctse-like"/>
</dbReference>
<organism evidence="10 11">
    <name type="scientific">Metallumcola ferriviriculae</name>
    <dbReference type="NCBI Taxonomy" id="3039180"/>
    <lineage>
        <taxon>Bacteria</taxon>
        <taxon>Bacillati</taxon>
        <taxon>Bacillota</taxon>
        <taxon>Clostridia</taxon>
        <taxon>Neomoorellales</taxon>
        <taxon>Desulfitibacteraceae</taxon>
        <taxon>Metallumcola</taxon>
    </lineage>
</organism>
<dbReference type="PANTHER" id="PTHR45754">
    <property type="entry name" value="METHYLENETETRAHYDROFOLATE REDUCTASE"/>
    <property type="match status" value="1"/>
</dbReference>
<dbReference type="GO" id="GO:0071949">
    <property type="term" value="F:FAD binding"/>
    <property type="evidence" value="ECO:0007669"/>
    <property type="project" value="TreeGrafter"/>
</dbReference>
<dbReference type="GO" id="GO:0009086">
    <property type="term" value="P:methionine biosynthetic process"/>
    <property type="evidence" value="ECO:0007669"/>
    <property type="project" value="TreeGrafter"/>
</dbReference>
<evidence type="ECO:0000256" key="5">
    <source>
        <dbReference type="ARBA" id="ARBA00022827"/>
    </source>
</evidence>
<dbReference type="Proteomes" id="UP001329915">
    <property type="component" value="Chromosome"/>
</dbReference>
<dbReference type="Pfam" id="PF12225">
    <property type="entry name" value="DUF5981"/>
    <property type="match status" value="1"/>
</dbReference>
<protein>
    <recommendedName>
        <fullName evidence="8">Methylenetetrahydrofolate reductase</fullName>
    </recommendedName>
</protein>
<dbReference type="GO" id="GO:0035999">
    <property type="term" value="P:tetrahydrofolate interconversion"/>
    <property type="evidence" value="ECO:0007669"/>
    <property type="project" value="TreeGrafter"/>
</dbReference>
<dbReference type="KEGG" id="dbc:MFMK1_003142"/>
<dbReference type="RefSeq" id="WP_366922667.1">
    <property type="nucleotide sequence ID" value="NZ_CP121694.1"/>
</dbReference>
<evidence type="ECO:0000256" key="3">
    <source>
        <dbReference type="ARBA" id="ARBA00006743"/>
    </source>
</evidence>
<evidence type="ECO:0000256" key="6">
    <source>
        <dbReference type="ARBA" id="ARBA00023002"/>
    </source>
</evidence>
<evidence type="ECO:0000259" key="9">
    <source>
        <dbReference type="Pfam" id="PF12225"/>
    </source>
</evidence>
<dbReference type="SUPFAM" id="SSF51730">
    <property type="entry name" value="FAD-linked oxidoreductase"/>
    <property type="match status" value="1"/>
</dbReference>
<keyword evidence="5 8" id="KW-0274">FAD</keyword>
<comment type="similarity">
    <text evidence="3 8">Belongs to the methylenetetrahydrofolate reductase family.</text>
</comment>